<dbReference type="Proteomes" id="UP000231791">
    <property type="component" value="Chromosome"/>
</dbReference>
<dbReference type="KEGG" id="slx:SLAV_21080"/>
<reference evidence="1 2" key="1">
    <citation type="submission" date="2017-11" db="EMBL/GenBank/DDBJ databases">
        <title>Complete genome sequence of Streptomyces lavendulae subsp. lavendulae CCM 3239 (formerly 'Streptomyces aureofaciens CCM 3239'), the producer of the angucycline-type antibiotic auricin.</title>
        <authorList>
            <person name="Busche T."/>
            <person name="Novakova R."/>
            <person name="Al'Dilaimi A."/>
            <person name="Homerova D."/>
            <person name="Feckova L."/>
            <person name="Rezuchova B."/>
            <person name="Mingyar E."/>
            <person name="Csolleiova D."/>
            <person name="Bekeova C."/>
            <person name="Winkler A."/>
            <person name="Sevcikova B."/>
            <person name="Kalinowski J."/>
            <person name="Kormanec J."/>
            <person name="Ruckert C."/>
        </authorList>
    </citation>
    <scope>NUCLEOTIDE SEQUENCE [LARGE SCALE GENOMIC DNA]</scope>
    <source>
        <strain evidence="1 2">CCM 3239</strain>
    </source>
</reference>
<proteinExistence type="predicted"/>
<gene>
    <name evidence="1" type="ORF">SLAV_21080</name>
</gene>
<dbReference type="EMBL" id="CP024985">
    <property type="protein sequence ID" value="ATZ26036.1"/>
    <property type="molecule type" value="Genomic_DNA"/>
</dbReference>
<dbReference type="AlphaFoldDB" id="A0A2K8PH09"/>
<dbReference type="GeneID" id="49385249"/>
<evidence type="ECO:0000313" key="1">
    <source>
        <dbReference type="EMBL" id="ATZ26036.1"/>
    </source>
</evidence>
<sequence length="110" mass="11335">MFRKPWYRSFDLPQPTPAARIRGNAVLAALLFVPALVLAKVLVLATETGGRCLAEGGCPPFPGTAFLVLTAAAAVALAGALAAPQRMRRAALGAQLLLEAVAVGLVPAYP</sequence>
<organism evidence="1 2">
    <name type="scientific">Streptomyces lavendulae subsp. lavendulae</name>
    <dbReference type="NCBI Taxonomy" id="58340"/>
    <lineage>
        <taxon>Bacteria</taxon>
        <taxon>Bacillati</taxon>
        <taxon>Actinomycetota</taxon>
        <taxon>Actinomycetes</taxon>
        <taxon>Kitasatosporales</taxon>
        <taxon>Streptomycetaceae</taxon>
        <taxon>Streptomyces</taxon>
    </lineage>
</organism>
<name>A0A2K8PH09_STRLA</name>
<dbReference type="RefSeq" id="WP_051840618.1">
    <property type="nucleotide sequence ID" value="NZ_BSRP01000024.1"/>
</dbReference>
<keyword evidence="2" id="KW-1185">Reference proteome</keyword>
<accession>A0A2K8PH09</accession>
<evidence type="ECO:0000313" key="2">
    <source>
        <dbReference type="Proteomes" id="UP000231791"/>
    </source>
</evidence>
<protein>
    <submittedName>
        <fullName evidence="1">Uncharacterized protein</fullName>
    </submittedName>
</protein>